<name>A0A9Q1B8Y4_HOLLE</name>
<proteinExistence type="predicted"/>
<reference evidence="1" key="1">
    <citation type="submission" date="2021-10" db="EMBL/GenBank/DDBJ databases">
        <title>Tropical sea cucumber genome reveals ecological adaptation and Cuvierian tubules defense mechanism.</title>
        <authorList>
            <person name="Chen T."/>
        </authorList>
    </citation>
    <scope>NUCLEOTIDE SEQUENCE</scope>
    <source>
        <strain evidence="1">Nanhai2018</strain>
        <tissue evidence="1">Muscle</tissue>
    </source>
</reference>
<evidence type="ECO:0000313" key="2">
    <source>
        <dbReference type="Proteomes" id="UP001152320"/>
    </source>
</evidence>
<protein>
    <submittedName>
        <fullName evidence="1">Uncharacterized protein</fullName>
    </submittedName>
</protein>
<dbReference type="PANTHER" id="PTHR31912:SF34">
    <property type="entry name" value="NOTOCHORD-RELATED PROTEIN"/>
    <property type="match status" value="1"/>
</dbReference>
<keyword evidence="2" id="KW-1185">Reference proteome</keyword>
<dbReference type="Proteomes" id="UP001152320">
    <property type="component" value="Unassembled WGS sequence"/>
</dbReference>
<dbReference type="AlphaFoldDB" id="A0A9Q1B8Y4"/>
<gene>
    <name evidence="1" type="ORF">HOLleu_43701</name>
</gene>
<dbReference type="EMBL" id="JAIZAY010000421">
    <property type="protein sequence ID" value="KAJ8018351.1"/>
    <property type="molecule type" value="Genomic_DNA"/>
</dbReference>
<dbReference type="PANTHER" id="PTHR31912">
    <property type="entry name" value="IP13529P"/>
    <property type="match status" value="1"/>
</dbReference>
<accession>A0A9Q1B8Y4</accession>
<evidence type="ECO:0000313" key="1">
    <source>
        <dbReference type="EMBL" id="KAJ8018351.1"/>
    </source>
</evidence>
<comment type="caution">
    <text evidence="1">The sequence shown here is derived from an EMBL/GenBank/DDBJ whole genome shotgun (WGS) entry which is preliminary data.</text>
</comment>
<sequence length="439" mass="50076">MLQLILYYDDIEVTNPLSPKAGTHKLGVFYYAFKNVHPIHLSTLNHFSLAALFKSSDANEFGYDPVLRPLVDDLKELENTGIEIDCENFKGTIKVGLAQVVGDNLGINSLFGFAQGFTANFLCRKCKVHRDNIRQNTRCQGVLRTKRNYNEDLELENLPLTGILCHCLLNELSSFHVVTNYAPDIMHDILEGICPLEMKLVLHYLISNGNLDLGTLNGRITSYNYGFSYSSNKPCIYSWQSLLNPDGSSGQNAAQMWALQRNIGVMIGDLIPENNEYWELILLLWDLMDIIFSPAITPGECAFLETLISEHHELFLELFPDRHLKPKHHFILHYPRAALKIGPLIHYWAMRFEAKHTFFRRLSHIICNFKNITKSMAYRHQMYQCHQMLSKKAFKNASLEIGPGSSTLLSVLPDCNLLSNLLGMYPLFGDVFITKWAKV</sequence>
<organism evidence="1 2">
    <name type="scientific">Holothuria leucospilota</name>
    <name type="common">Black long sea cucumber</name>
    <name type="synonym">Mertensiothuria leucospilota</name>
    <dbReference type="NCBI Taxonomy" id="206669"/>
    <lineage>
        <taxon>Eukaryota</taxon>
        <taxon>Metazoa</taxon>
        <taxon>Echinodermata</taxon>
        <taxon>Eleutherozoa</taxon>
        <taxon>Echinozoa</taxon>
        <taxon>Holothuroidea</taxon>
        <taxon>Aspidochirotacea</taxon>
        <taxon>Aspidochirotida</taxon>
        <taxon>Holothuriidae</taxon>
        <taxon>Holothuria</taxon>
    </lineage>
</organism>
<dbReference type="OrthoDB" id="10044445at2759"/>